<feature type="region of interest" description="Disordered" evidence="1">
    <location>
        <begin position="99"/>
        <end position="144"/>
    </location>
</feature>
<comment type="caution">
    <text evidence="2">The sequence shown here is derived from an EMBL/GenBank/DDBJ whole genome shotgun (WGS) entry which is preliminary data.</text>
</comment>
<protein>
    <submittedName>
        <fullName evidence="2">Uncharacterized protein</fullName>
    </submittedName>
</protein>
<evidence type="ECO:0000313" key="2">
    <source>
        <dbReference type="EMBL" id="KAK3944847.1"/>
    </source>
</evidence>
<dbReference type="AlphaFoldDB" id="A0AAN6NJK3"/>
<dbReference type="Proteomes" id="UP001303473">
    <property type="component" value="Unassembled WGS sequence"/>
</dbReference>
<evidence type="ECO:0000256" key="1">
    <source>
        <dbReference type="SAM" id="MobiDB-lite"/>
    </source>
</evidence>
<proteinExistence type="predicted"/>
<feature type="region of interest" description="Disordered" evidence="1">
    <location>
        <begin position="1"/>
        <end position="27"/>
    </location>
</feature>
<feature type="non-terminal residue" evidence="2">
    <location>
        <position position="144"/>
    </location>
</feature>
<dbReference type="EMBL" id="MU853757">
    <property type="protein sequence ID" value="KAK3944847.1"/>
    <property type="molecule type" value="Genomic_DNA"/>
</dbReference>
<feature type="compositionally biased region" description="Polar residues" evidence="1">
    <location>
        <begin position="1"/>
        <end position="10"/>
    </location>
</feature>
<name>A0AAN6NJK3_9PEZI</name>
<feature type="region of interest" description="Disordered" evidence="1">
    <location>
        <begin position="42"/>
        <end position="66"/>
    </location>
</feature>
<gene>
    <name evidence="2" type="ORF">QBC46DRAFT_231123</name>
</gene>
<keyword evidence="3" id="KW-1185">Reference proteome</keyword>
<sequence>PTDGPDSNTVPEPVPKSDRYNRPGTAGTEAALKLSLAHASERYKQAQKAKRSYQTQKRSAAARADYAEAKEHFRQAATHLRSGLKLAASVLRSVPYIIRAKRERATSGKTEKGKKELPHAQHEVEEGDDVLRDGYGEDQEEHER</sequence>
<evidence type="ECO:0000313" key="3">
    <source>
        <dbReference type="Proteomes" id="UP001303473"/>
    </source>
</evidence>
<feature type="compositionally biased region" description="Basic and acidic residues" evidence="1">
    <location>
        <begin position="103"/>
        <end position="144"/>
    </location>
</feature>
<feature type="non-terminal residue" evidence="2">
    <location>
        <position position="1"/>
    </location>
</feature>
<accession>A0AAN6NJK3</accession>
<reference evidence="3" key="1">
    <citation type="journal article" date="2023" name="Mol. Phylogenet. Evol.">
        <title>Genome-scale phylogeny and comparative genomics of the fungal order Sordariales.</title>
        <authorList>
            <person name="Hensen N."/>
            <person name="Bonometti L."/>
            <person name="Westerberg I."/>
            <person name="Brannstrom I.O."/>
            <person name="Guillou S."/>
            <person name="Cros-Aarteil S."/>
            <person name="Calhoun S."/>
            <person name="Haridas S."/>
            <person name="Kuo A."/>
            <person name="Mondo S."/>
            <person name="Pangilinan J."/>
            <person name="Riley R."/>
            <person name="LaButti K."/>
            <person name="Andreopoulos B."/>
            <person name="Lipzen A."/>
            <person name="Chen C."/>
            <person name="Yan M."/>
            <person name="Daum C."/>
            <person name="Ng V."/>
            <person name="Clum A."/>
            <person name="Steindorff A."/>
            <person name="Ohm R.A."/>
            <person name="Martin F."/>
            <person name="Silar P."/>
            <person name="Natvig D.O."/>
            <person name="Lalanne C."/>
            <person name="Gautier V."/>
            <person name="Ament-Velasquez S.L."/>
            <person name="Kruys A."/>
            <person name="Hutchinson M.I."/>
            <person name="Powell A.J."/>
            <person name="Barry K."/>
            <person name="Miller A.N."/>
            <person name="Grigoriev I.V."/>
            <person name="Debuchy R."/>
            <person name="Gladieux P."/>
            <person name="Hiltunen Thoren M."/>
            <person name="Johannesson H."/>
        </authorList>
    </citation>
    <scope>NUCLEOTIDE SEQUENCE [LARGE SCALE GENOMIC DNA]</scope>
    <source>
        <strain evidence="3">CBS 340.73</strain>
    </source>
</reference>
<organism evidence="2 3">
    <name type="scientific">Diplogelasinospora grovesii</name>
    <dbReference type="NCBI Taxonomy" id="303347"/>
    <lineage>
        <taxon>Eukaryota</taxon>
        <taxon>Fungi</taxon>
        <taxon>Dikarya</taxon>
        <taxon>Ascomycota</taxon>
        <taxon>Pezizomycotina</taxon>
        <taxon>Sordariomycetes</taxon>
        <taxon>Sordariomycetidae</taxon>
        <taxon>Sordariales</taxon>
        <taxon>Diplogelasinosporaceae</taxon>
        <taxon>Diplogelasinospora</taxon>
    </lineage>
</organism>